<dbReference type="Pfam" id="PF07859">
    <property type="entry name" value="Abhydrolase_3"/>
    <property type="match status" value="1"/>
</dbReference>
<sequence>METKKQEELTPITNKIKLDGEIERAFMKFLGSHAPIQKFEEGTPKELAEYLDQLYINMNGHWPANAQIRRQDFETKAADQSDVKMRWYTPEDIADESPAVVFIHGGGHVAGSVDLYDRVVANYVQRSNVPFLSVEYGLSPQTNGKDQAEQAFAAIIWLRENAGQLGINKDRIAIMGDSAGGGIAAAAAILARDRRIHLARQILIYPMLDYRNTIPDEHIEPFTMVGYQVIKTAWDAVISPDHLSGHDLMIASPALLDKFEDLAPIYISVGDLDYFKVENLEYARKAAEAGVPLEFHLHPGAPHGFELFTPEAPVAERATADHINAIKSF</sequence>
<dbReference type="Proteomes" id="UP000320300">
    <property type="component" value="Unassembled WGS sequence"/>
</dbReference>
<keyword evidence="1" id="KW-0378">Hydrolase</keyword>
<dbReference type="InterPro" id="IPR050300">
    <property type="entry name" value="GDXG_lipolytic_enzyme"/>
</dbReference>
<evidence type="ECO:0000259" key="2">
    <source>
        <dbReference type="Pfam" id="PF07859"/>
    </source>
</evidence>
<protein>
    <submittedName>
        <fullName evidence="3">Acetyl esterase/lipase</fullName>
    </submittedName>
</protein>
<dbReference type="OrthoDB" id="9815425at2"/>
<proteinExistence type="predicted"/>
<dbReference type="SUPFAM" id="SSF53474">
    <property type="entry name" value="alpha/beta-Hydrolases"/>
    <property type="match status" value="1"/>
</dbReference>
<evidence type="ECO:0000313" key="4">
    <source>
        <dbReference type="Proteomes" id="UP000320300"/>
    </source>
</evidence>
<dbReference type="PANTHER" id="PTHR48081:SF8">
    <property type="entry name" value="ALPHA_BETA HYDROLASE FOLD-3 DOMAIN-CONTAINING PROTEIN-RELATED"/>
    <property type="match status" value="1"/>
</dbReference>
<gene>
    <name evidence="3" type="ORF">SAMN06265348_110171</name>
</gene>
<reference evidence="3 4" key="1">
    <citation type="submission" date="2017-05" db="EMBL/GenBank/DDBJ databases">
        <authorList>
            <person name="Varghese N."/>
            <person name="Submissions S."/>
        </authorList>
    </citation>
    <scope>NUCLEOTIDE SEQUENCE [LARGE SCALE GENOMIC DNA]</scope>
    <source>
        <strain evidence="3 4">DSM 19036</strain>
    </source>
</reference>
<dbReference type="InterPro" id="IPR013094">
    <property type="entry name" value="AB_hydrolase_3"/>
</dbReference>
<keyword evidence="4" id="KW-1185">Reference proteome</keyword>
<accession>A0A521F5I4</accession>
<dbReference type="Gene3D" id="3.40.50.1820">
    <property type="entry name" value="alpha/beta hydrolase"/>
    <property type="match status" value="1"/>
</dbReference>
<dbReference type="RefSeq" id="WP_142529881.1">
    <property type="nucleotide sequence ID" value="NZ_CBCSJO010000010.1"/>
</dbReference>
<evidence type="ECO:0000256" key="1">
    <source>
        <dbReference type="ARBA" id="ARBA00022801"/>
    </source>
</evidence>
<name>A0A521F5I4_9SPHI</name>
<evidence type="ECO:0000313" key="3">
    <source>
        <dbReference type="EMBL" id="SMO91403.1"/>
    </source>
</evidence>
<dbReference type="AlphaFoldDB" id="A0A521F5I4"/>
<dbReference type="GO" id="GO:0016787">
    <property type="term" value="F:hydrolase activity"/>
    <property type="evidence" value="ECO:0007669"/>
    <property type="project" value="UniProtKB-KW"/>
</dbReference>
<feature type="domain" description="Alpha/beta hydrolase fold-3" evidence="2">
    <location>
        <begin position="100"/>
        <end position="306"/>
    </location>
</feature>
<dbReference type="InterPro" id="IPR029058">
    <property type="entry name" value="AB_hydrolase_fold"/>
</dbReference>
<dbReference type="EMBL" id="FXTN01000010">
    <property type="protein sequence ID" value="SMO91403.1"/>
    <property type="molecule type" value="Genomic_DNA"/>
</dbReference>
<dbReference type="PANTHER" id="PTHR48081">
    <property type="entry name" value="AB HYDROLASE SUPERFAMILY PROTEIN C4A8.06C"/>
    <property type="match status" value="1"/>
</dbReference>
<organism evidence="3 4">
    <name type="scientific">Pedobacter westerhofensis</name>
    <dbReference type="NCBI Taxonomy" id="425512"/>
    <lineage>
        <taxon>Bacteria</taxon>
        <taxon>Pseudomonadati</taxon>
        <taxon>Bacteroidota</taxon>
        <taxon>Sphingobacteriia</taxon>
        <taxon>Sphingobacteriales</taxon>
        <taxon>Sphingobacteriaceae</taxon>
        <taxon>Pedobacter</taxon>
    </lineage>
</organism>